<evidence type="ECO:0000256" key="7">
    <source>
        <dbReference type="SAM" id="MobiDB-lite"/>
    </source>
</evidence>
<dbReference type="AlphaFoldDB" id="A0A162II96"/>
<dbReference type="EMBL" id="AZGZ01000006">
    <property type="protein sequence ID" value="KZZ94622.1"/>
    <property type="molecule type" value="Genomic_DNA"/>
</dbReference>
<protein>
    <submittedName>
        <fullName evidence="9">Bestrophin/UPF0187</fullName>
    </submittedName>
</protein>
<dbReference type="Pfam" id="PF25539">
    <property type="entry name" value="Bestrophin_2"/>
    <property type="match status" value="1"/>
</dbReference>
<dbReference type="GO" id="GO:0005254">
    <property type="term" value="F:chloride channel activity"/>
    <property type="evidence" value="ECO:0007669"/>
    <property type="project" value="InterPro"/>
</dbReference>
<dbReference type="InterPro" id="IPR044669">
    <property type="entry name" value="YneE/VCCN1/2-like"/>
</dbReference>
<name>A0A162II96_9EURO</name>
<evidence type="ECO:0000256" key="6">
    <source>
        <dbReference type="ARBA" id="ARBA00023136"/>
    </source>
</evidence>
<feature type="compositionally biased region" description="Basic and acidic residues" evidence="7">
    <location>
        <begin position="196"/>
        <end position="205"/>
    </location>
</feature>
<comment type="caution">
    <text evidence="9">The sequence shown here is derived from an EMBL/GenBank/DDBJ whole genome shotgun (WGS) entry which is preliminary data.</text>
</comment>
<keyword evidence="2" id="KW-0813">Transport</keyword>
<evidence type="ECO:0000256" key="3">
    <source>
        <dbReference type="ARBA" id="ARBA00022692"/>
    </source>
</evidence>
<evidence type="ECO:0000313" key="10">
    <source>
        <dbReference type="Proteomes" id="UP000242877"/>
    </source>
</evidence>
<feature type="transmembrane region" description="Helical" evidence="8">
    <location>
        <begin position="88"/>
        <end position="112"/>
    </location>
</feature>
<evidence type="ECO:0000256" key="8">
    <source>
        <dbReference type="SAM" id="Phobius"/>
    </source>
</evidence>
<evidence type="ECO:0000313" key="9">
    <source>
        <dbReference type="EMBL" id="KZZ94622.1"/>
    </source>
</evidence>
<accession>A0A162II96</accession>
<dbReference type="OrthoDB" id="1368at2759"/>
<dbReference type="Proteomes" id="UP000242877">
    <property type="component" value="Unassembled WGS sequence"/>
</dbReference>
<comment type="subcellular location">
    <subcellularLocation>
        <location evidence="1">Membrane</location>
        <topology evidence="1">Multi-pass membrane protein</topology>
    </subcellularLocation>
</comment>
<dbReference type="VEuPathDB" id="FungiDB:AAP_01922"/>
<keyword evidence="5" id="KW-0406">Ion transport</keyword>
<feature type="transmembrane region" description="Helical" evidence="8">
    <location>
        <begin position="53"/>
        <end position="82"/>
    </location>
</feature>
<dbReference type="PANTHER" id="PTHR33281:SF16">
    <property type="match status" value="1"/>
</dbReference>
<reference evidence="9 10" key="1">
    <citation type="journal article" date="2016" name="Genome Biol. Evol.">
        <title>Divergent and convergent evolution of fungal pathogenicity.</title>
        <authorList>
            <person name="Shang Y."/>
            <person name="Xiao G."/>
            <person name="Zheng P."/>
            <person name="Cen K."/>
            <person name="Zhan S."/>
            <person name="Wang C."/>
        </authorList>
    </citation>
    <scope>NUCLEOTIDE SEQUENCE [LARGE SCALE GENOMIC DNA]</scope>
    <source>
        <strain evidence="9 10">ARSEF 7405</strain>
    </source>
</reference>
<evidence type="ECO:0000256" key="2">
    <source>
        <dbReference type="ARBA" id="ARBA00022448"/>
    </source>
</evidence>
<evidence type="ECO:0000256" key="4">
    <source>
        <dbReference type="ARBA" id="ARBA00022989"/>
    </source>
</evidence>
<keyword evidence="3 8" id="KW-0812">Transmembrane</keyword>
<organism evidence="9 10">
    <name type="scientific">Ascosphaera apis ARSEF 7405</name>
    <dbReference type="NCBI Taxonomy" id="392613"/>
    <lineage>
        <taxon>Eukaryota</taxon>
        <taxon>Fungi</taxon>
        <taxon>Dikarya</taxon>
        <taxon>Ascomycota</taxon>
        <taxon>Pezizomycotina</taxon>
        <taxon>Eurotiomycetes</taxon>
        <taxon>Eurotiomycetidae</taxon>
        <taxon>Onygenales</taxon>
        <taxon>Ascosphaeraceae</taxon>
        <taxon>Ascosphaera</taxon>
    </lineage>
</organism>
<dbReference type="GO" id="GO:0016020">
    <property type="term" value="C:membrane"/>
    <property type="evidence" value="ECO:0007669"/>
    <property type="project" value="UniProtKB-SubCell"/>
</dbReference>
<keyword evidence="4 8" id="KW-1133">Transmembrane helix</keyword>
<proteinExistence type="predicted"/>
<keyword evidence="10" id="KW-1185">Reference proteome</keyword>
<sequence>MSSYSGHGHHRASMAYSTISEASTAAAPDYGTLRSNSHPFVRSTRRKPRRWPLVLRFIKGAVHIDILLPVVLHALFTAAVVYLDTYVIARGIGLPATIIPSLSIVVGLLLVFRNQTSFNRFWDGRNCIGTINTCIRNLTRTILTHSRNPDGTPLTYAETVDVERTIRILIAIPYAVKHYIRNEWEASWSTTETEGEDLRDPENPEGRPVTNPEYDALLPAGLQSHEEEGLGFPYQLTFFIDSFFQRGVQKGWFHAPGASQLQAQLNGLTDAFAKMETIKLTPIPVAHLIHQKQVLALFGCVLPFAVVDDLGWWSVPIVSLVTFTLYGIDGIGAQLEDPFGYDRNDIKLDAIVEDQRSEIETVLREWRKVTPTVNIAGKRVKGLEGDEMFIRKRLWRKPRG</sequence>
<evidence type="ECO:0000256" key="5">
    <source>
        <dbReference type="ARBA" id="ARBA00023065"/>
    </source>
</evidence>
<feature type="region of interest" description="Disordered" evidence="7">
    <location>
        <begin position="190"/>
        <end position="209"/>
    </location>
</feature>
<keyword evidence="6 8" id="KW-0472">Membrane</keyword>
<evidence type="ECO:0000256" key="1">
    <source>
        <dbReference type="ARBA" id="ARBA00004141"/>
    </source>
</evidence>
<dbReference type="PANTHER" id="PTHR33281">
    <property type="entry name" value="UPF0187 PROTEIN YNEE"/>
    <property type="match status" value="1"/>
</dbReference>
<gene>
    <name evidence="9" type="ORF">AAP_01922</name>
</gene>